<reference evidence="1" key="1">
    <citation type="submission" date="2021-06" db="EMBL/GenBank/DDBJ databases">
        <authorList>
            <person name="Kallberg Y."/>
            <person name="Tangrot J."/>
            <person name="Rosling A."/>
        </authorList>
    </citation>
    <scope>NUCLEOTIDE SEQUENCE</scope>
    <source>
        <strain evidence="1">MA461A</strain>
    </source>
</reference>
<organism evidence="1 2">
    <name type="scientific">Racocetra persica</name>
    <dbReference type="NCBI Taxonomy" id="160502"/>
    <lineage>
        <taxon>Eukaryota</taxon>
        <taxon>Fungi</taxon>
        <taxon>Fungi incertae sedis</taxon>
        <taxon>Mucoromycota</taxon>
        <taxon>Glomeromycotina</taxon>
        <taxon>Glomeromycetes</taxon>
        <taxon>Diversisporales</taxon>
        <taxon>Gigasporaceae</taxon>
        <taxon>Racocetra</taxon>
    </lineage>
</organism>
<gene>
    <name evidence="1" type="ORF">RPERSI_LOCUS15398</name>
</gene>
<dbReference type="Proteomes" id="UP000789920">
    <property type="component" value="Unassembled WGS sequence"/>
</dbReference>
<dbReference type="EMBL" id="CAJVQC010036932">
    <property type="protein sequence ID" value="CAG8762510.1"/>
    <property type="molecule type" value="Genomic_DNA"/>
</dbReference>
<sequence length="209" mass="23388">FPNNEENELAKKLIGKVGGTTTVLHTPITRKNYSATNKNNKNLRVNDNILKRVADTYQDTFEDISESDSKMNKYILCVDDNSISLENTLRQVSKLGYSTISATNGLEAVTLIDSKSSCSFFTDIDQIKSHKISLILTEYNLPMMSGFEASQAIRAMKPPISSIPIIVLTALPVDEIRNRCIKSGINDYLAKPLKIEELEKVLTKWISKN</sequence>
<keyword evidence="2" id="KW-1185">Reference proteome</keyword>
<accession>A0ACA9QTT0</accession>
<evidence type="ECO:0000313" key="1">
    <source>
        <dbReference type="EMBL" id="CAG8762510.1"/>
    </source>
</evidence>
<proteinExistence type="predicted"/>
<protein>
    <submittedName>
        <fullName evidence="1">29799_t:CDS:1</fullName>
    </submittedName>
</protein>
<comment type="caution">
    <text evidence="1">The sequence shown here is derived from an EMBL/GenBank/DDBJ whole genome shotgun (WGS) entry which is preliminary data.</text>
</comment>
<evidence type="ECO:0000313" key="2">
    <source>
        <dbReference type="Proteomes" id="UP000789920"/>
    </source>
</evidence>
<name>A0ACA9QTT0_9GLOM</name>
<feature type="non-terminal residue" evidence="1">
    <location>
        <position position="1"/>
    </location>
</feature>